<dbReference type="AlphaFoldDB" id="A0A915E0Z1"/>
<evidence type="ECO:0000313" key="1">
    <source>
        <dbReference type="Proteomes" id="UP000887574"/>
    </source>
</evidence>
<reference evidence="2" key="1">
    <citation type="submission" date="2022-11" db="UniProtKB">
        <authorList>
            <consortium name="WormBaseParasite"/>
        </authorList>
    </citation>
    <scope>IDENTIFICATION</scope>
</reference>
<keyword evidence="1" id="KW-1185">Reference proteome</keyword>
<evidence type="ECO:0000313" key="2">
    <source>
        <dbReference type="WBParaSite" id="jg25302"/>
    </source>
</evidence>
<dbReference type="WBParaSite" id="jg25302">
    <property type="protein sequence ID" value="jg25302"/>
    <property type="gene ID" value="jg25302"/>
</dbReference>
<proteinExistence type="predicted"/>
<name>A0A915E0Z1_9BILA</name>
<protein>
    <submittedName>
        <fullName evidence="2">Uncharacterized protein</fullName>
    </submittedName>
</protein>
<sequence>MYMCTALEDNAFQNFQFRRYYLGRNIQVPQTWKHSLGDNLDRFLRFCKLHASFEQQRQVFFSMCARQLVKERQLVLLTHERDAYEEKAEFVDKLMNTAKHSASTFEQRDVKQCFESLVDTFAENSFQLCSLNSRLHFWETANKVKTKSKPPQEDATNKLSLLNWQLQHHRKLLSSLELEITQLFK</sequence>
<dbReference type="Proteomes" id="UP000887574">
    <property type="component" value="Unplaced"/>
</dbReference>
<organism evidence="1 2">
    <name type="scientific">Ditylenchus dipsaci</name>
    <dbReference type="NCBI Taxonomy" id="166011"/>
    <lineage>
        <taxon>Eukaryota</taxon>
        <taxon>Metazoa</taxon>
        <taxon>Ecdysozoa</taxon>
        <taxon>Nematoda</taxon>
        <taxon>Chromadorea</taxon>
        <taxon>Rhabditida</taxon>
        <taxon>Tylenchina</taxon>
        <taxon>Tylenchomorpha</taxon>
        <taxon>Sphaerularioidea</taxon>
        <taxon>Anguinidae</taxon>
        <taxon>Anguininae</taxon>
        <taxon>Ditylenchus</taxon>
    </lineage>
</organism>
<accession>A0A915E0Z1</accession>